<dbReference type="GO" id="GO:0006950">
    <property type="term" value="P:response to stress"/>
    <property type="evidence" value="ECO:0007669"/>
    <property type="project" value="TreeGrafter"/>
</dbReference>
<gene>
    <name evidence="2" type="ORF">FA014_03425</name>
</gene>
<evidence type="ECO:0000313" key="2">
    <source>
        <dbReference type="EMBL" id="TKR26853.1"/>
    </source>
</evidence>
<accession>A0A7Z8K160</accession>
<dbReference type="SMART" id="SM00347">
    <property type="entry name" value="HTH_MARR"/>
    <property type="match status" value="1"/>
</dbReference>
<dbReference type="PANTHER" id="PTHR33164">
    <property type="entry name" value="TRANSCRIPTIONAL REGULATOR, MARR FAMILY"/>
    <property type="match status" value="1"/>
</dbReference>
<dbReference type="RefSeq" id="WP_154728309.1">
    <property type="nucleotide sequence ID" value="NZ_SZYE01000013.1"/>
</dbReference>
<dbReference type="InterPro" id="IPR039422">
    <property type="entry name" value="MarR/SlyA-like"/>
</dbReference>
<dbReference type="EMBL" id="SZYE01000013">
    <property type="protein sequence ID" value="TKR26853.1"/>
    <property type="molecule type" value="Genomic_DNA"/>
</dbReference>
<comment type="caution">
    <text evidence="2">The sequence shown here is derived from an EMBL/GenBank/DDBJ whole genome shotgun (WGS) entry which is preliminary data.</text>
</comment>
<feature type="domain" description="HTH marR-type" evidence="1">
    <location>
        <begin position="18"/>
        <end position="150"/>
    </location>
</feature>
<dbReference type="Pfam" id="PF12802">
    <property type="entry name" value="MarR_2"/>
    <property type="match status" value="1"/>
</dbReference>
<dbReference type="Proteomes" id="UP000308121">
    <property type="component" value="Unassembled WGS sequence"/>
</dbReference>
<sequence length="166" mass="17921">MTDARTPAELTGDDLATWSALATVLEWLPPALDAQLQRDAGITHFEYGVLYALSRADDGTLRMSVLADYANSTLSRLSRAAARLEGRGWLRREPDPADGRYTLAVLTGAGRAAVAAATPGHVATVHRLVLDRLTAAQARQLREISQRIARAVRGDGGWRPPVPGER</sequence>
<dbReference type="InterPro" id="IPR000835">
    <property type="entry name" value="HTH_MarR-typ"/>
</dbReference>
<dbReference type="OrthoDB" id="8635520at2"/>
<evidence type="ECO:0000313" key="3">
    <source>
        <dbReference type="Proteomes" id="UP000308121"/>
    </source>
</evidence>
<dbReference type="InterPro" id="IPR036390">
    <property type="entry name" value="WH_DNA-bd_sf"/>
</dbReference>
<dbReference type="Gene3D" id="1.10.10.10">
    <property type="entry name" value="Winged helix-like DNA-binding domain superfamily/Winged helix DNA-binding domain"/>
    <property type="match status" value="1"/>
</dbReference>
<evidence type="ECO:0000259" key="1">
    <source>
        <dbReference type="PROSITE" id="PS50995"/>
    </source>
</evidence>
<dbReference type="AlphaFoldDB" id="A0A7Z8K160"/>
<dbReference type="GO" id="GO:0003700">
    <property type="term" value="F:DNA-binding transcription factor activity"/>
    <property type="evidence" value="ECO:0007669"/>
    <property type="project" value="InterPro"/>
</dbReference>
<organism evidence="2 3">
    <name type="scientific">Cellulomonas hominis</name>
    <dbReference type="NCBI Taxonomy" id="156981"/>
    <lineage>
        <taxon>Bacteria</taxon>
        <taxon>Bacillati</taxon>
        <taxon>Actinomycetota</taxon>
        <taxon>Actinomycetes</taxon>
        <taxon>Micrococcales</taxon>
        <taxon>Cellulomonadaceae</taxon>
        <taxon>Cellulomonas</taxon>
    </lineage>
</organism>
<protein>
    <submittedName>
        <fullName evidence="2">MarR family transcriptional regulator</fullName>
    </submittedName>
</protein>
<dbReference type="SUPFAM" id="SSF46785">
    <property type="entry name" value="Winged helix' DNA-binding domain"/>
    <property type="match status" value="1"/>
</dbReference>
<dbReference type="InterPro" id="IPR036388">
    <property type="entry name" value="WH-like_DNA-bd_sf"/>
</dbReference>
<proteinExistence type="predicted"/>
<name>A0A7Z8K160_9CELL</name>
<reference evidence="2 3" key="1">
    <citation type="submission" date="2019-05" db="EMBL/GenBank/DDBJ databases">
        <title>Genome sequence of Cellulomonas hominis strain CS1.</title>
        <authorList>
            <person name="Belmont J."/>
            <person name="Maclea K.S."/>
        </authorList>
    </citation>
    <scope>NUCLEOTIDE SEQUENCE [LARGE SCALE GENOMIC DNA]</scope>
    <source>
        <strain evidence="2 3">CS1</strain>
    </source>
</reference>
<dbReference type="PANTHER" id="PTHR33164:SF99">
    <property type="entry name" value="MARR FAMILY REGULATORY PROTEIN"/>
    <property type="match status" value="1"/>
</dbReference>
<dbReference type="PROSITE" id="PS50995">
    <property type="entry name" value="HTH_MARR_2"/>
    <property type="match status" value="1"/>
</dbReference>